<evidence type="ECO:0000256" key="9">
    <source>
        <dbReference type="SAM" id="MobiDB-lite"/>
    </source>
</evidence>
<feature type="region of interest" description="Disordered" evidence="9">
    <location>
        <begin position="205"/>
        <end position="246"/>
    </location>
</feature>
<comment type="catalytic activity">
    <reaction evidence="8">
        <text>L-lysyl-[protein] + acetyl-CoA = N(6)-acetyl-L-lysyl-[protein] + CoA + H(+)</text>
        <dbReference type="Rhea" id="RHEA:45948"/>
        <dbReference type="Rhea" id="RHEA-COMP:9752"/>
        <dbReference type="Rhea" id="RHEA-COMP:10731"/>
        <dbReference type="ChEBI" id="CHEBI:15378"/>
        <dbReference type="ChEBI" id="CHEBI:29969"/>
        <dbReference type="ChEBI" id="CHEBI:57287"/>
        <dbReference type="ChEBI" id="CHEBI:57288"/>
        <dbReference type="ChEBI" id="CHEBI:61930"/>
        <dbReference type="EC" id="2.3.1.48"/>
    </reaction>
</comment>
<keyword evidence="7" id="KW-0012">Acyltransferase</keyword>
<evidence type="ECO:0000256" key="1">
    <source>
        <dbReference type="ARBA" id="ARBA00004123"/>
    </source>
</evidence>
<dbReference type="Gene3D" id="1.10.10.390">
    <property type="match status" value="1"/>
</dbReference>
<dbReference type="Gene3D" id="3.90.360.10">
    <property type="entry name" value="Histone acetyl transferase 1 (HAT1), N-terminal domain"/>
    <property type="match status" value="1"/>
</dbReference>
<dbReference type="GO" id="GO:0004402">
    <property type="term" value="F:histone acetyltransferase activity"/>
    <property type="evidence" value="ECO:0007669"/>
    <property type="project" value="InterPro"/>
</dbReference>
<dbReference type="InterPro" id="IPR037113">
    <property type="entry name" value="Hat1_N_sf"/>
</dbReference>
<dbReference type="GO" id="GO:0005634">
    <property type="term" value="C:nucleus"/>
    <property type="evidence" value="ECO:0007669"/>
    <property type="project" value="UniProtKB-SubCell"/>
</dbReference>
<dbReference type="EC" id="2.3.1.48" evidence="3"/>
<reference evidence="12" key="1">
    <citation type="submission" date="2020-11" db="EMBL/GenBank/DDBJ databases">
        <authorList>
            <person name="Tran Van P."/>
        </authorList>
    </citation>
    <scope>NUCLEOTIDE SEQUENCE</scope>
</reference>
<evidence type="ECO:0000313" key="13">
    <source>
        <dbReference type="Proteomes" id="UP000678499"/>
    </source>
</evidence>
<dbReference type="InterPro" id="IPR013523">
    <property type="entry name" value="Hist_AcTrfase_HAT1_C"/>
</dbReference>
<dbReference type="GO" id="GO:0042393">
    <property type="term" value="F:histone binding"/>
    <property type="evidence" value="ECO:0007669"/>
    <property type="project" value="InterPro"/>
</dbReference>
<evidence type="ECO:0000259" key="10">
    <source>
        <dbReference type="Pfam" id="PF10394"/>
    </source>
</evidence>
<dbReference type="PANTHER" id="PTHR12046">
    <property type="entry name" value="HISTONE ACETYLTRANSFERASE TYPE B CATALYTIC SUBUNIT"/>
    <property type="match status" value="1"/>
</dbReference>
<feature type="domain" description="Histone acetyl transferase HAT1 N-terminal" evidence="10">
    <location>
        <begin position="300"/>
        <end position="473"/>
    </location>
</feature>
<accession>A0A7R9BL01</accession>
<dbReference type="Gene3D" id="3.40.630.30">
    <property type="match status" value="1"/>
</dbReference>
<comment type="subcellular location">
    <subcellularLocation>
        <location evidence="1">Nucleus</location>
    </subcellularLocation>
</comment>
<dbReference type="AlphaFoldDB" id="A0A7R9BL01"/>
<protein>
    <recommendedName>
        <fullName evidence="4">Histone acetyltransferase type B catalytic subunit</fullName>
        <ecNumber evidence="3">2.3.1.48</ecNumber>
    </recommendedName>
</protein>
<gene>
    <name evidence="12" type="ORF">NMOB1V02_LOCUS3570</name>
</gene>
<dbReference type="CDD" id="cd04301">
    <property type="entry name" value="NAT_SF"/>
    <property type="match status" value="1"/>
</dbReference>
<dbReference type="InterPro" id="IPR019467">
    <property type="entry name" value="Hat1_N"/>
</dbReference>
<evidence type="ECO:0000256" key="3">
    <source>
        <dbReference type="ARBA" id="ARBA00013184"/>
    </source>
</evidence>
<evidence type="ECO:0000256" key="4">
    <source>
        <dbReference type="ARBA" id="ARBA00021268"/>
    </source>
</evidence>
<dbReference type="InterPro" id="IPR017380">
    <property type="entry name" value="Hist_AcTrfase_B-typ_cat-su"/>
</dbReference>
<proteinExistence type="inferred from homology"/>
<dbReference type="SUPFAM" id="SSF55729">
    <property type="entry name" value="Acyl-CoA N-acyltransferases (Nat)"/>
    <property type="match status" value="1"/>
</dbReference>
<dbReference type="InterPro" id="IPR048776">
    <property type="entry name" value="HAT1_C"/>
</dbReference>
<dbReference type="EMBL" id="CAJPEX010000481">
    <property type="protein sequence ID" value="CAG0915935.1"/>
    <property type="molecule type" value="Genomic_DNA"/>
</dbReference>
<organism evidence="12">
    <name type="scientific">Notodromas monacha</name>
    <dbReference type="NCBI Taxonomy" id="399045"/>
    <lineage>
        <taxon>Eukaryota</taxon>
        <taxon>Metazoa</taxon>
        <taxon>Ecdysozoa</taxon>
        <taxon>Arthropoda</taxon>
        <taxon>Crustacea</taxon>
        <taxon>Oligostraca</taxon>
        <taxon>Ostracoda</taxon>
        <taxon>Podocopa</taxon>
        <taxon>Podocopida</taxon>
        <taxon>Cypridocopina</taxon>
        <taxon>Cypridoidea</taxon>
        <taxon>Cyprididae</taxon>
        <taxon>Notodromas</taxon>
    </lineage>
</organism>
<evidence type="ECO:0000256" key="5">
    <source>
        <dbReference type="ARBA" id="ARBA00022679"/>
    </source>
</evidence>
<sequence length="708" mass="82348">MKWKRIKGNEYIVAFTCACESDDMRLVVSVSDFSNLYTTDYSRKDLIRDNPRFNECEFREDVILDWLYDTLKQSPGDNFSVCAIGDREVRLNFGCEYLHREFKWEFLVPVARGNQFLKYVMEPPVRLVLDLLEQREELFRLLEAKDVQIHELESSGEKLKTLAFDKKTFVDGFRLENAFEDPLVKLFTQNGISLDERCSKYFSNPGGSQLTKPAEKSAINDVSSPIKSGNAPPKPSPRKVLSQEDKIKRRRQLASELKAGHTKDSGKRSKKCARYLKMPSVTFSDERLPSRSTDVAVDAYTHSSNDVVHLKLVRNAADFEDEEKEFNPGMTHQIYGADEEIFGFKTVDIKLFFTAANLRMFLKIKASDPIKDSSGKALPSVVSRLAHFFLRQDDLEKPLRMILPKEGIMTNPDDFLKLLDEEHKFKPFGSKVHSFTREDNDGSYEIYRCDLITSPGFLEFHERLQTFVLLFIDGGSYIDTDDDKWQFFILYEKYKDETGVPRYAVAGYSTIYEYYAYPDKRRPRISQFLILPPFQRFGLGTELLRSVYRYYQCSPLIVDITVEDPSDEFQMLRHYVDSSMCRELPAFQPALLKKGFTKEMCLQANENFKLNPKQVRRVYEILRLGVTNLQDPADLKEYRLDIKKRLFSMNKENSRALKFNATSNKDIKELLMTTCNPDVMKQQLKELYDSVFPIYLEIWSKVERSGKH</sequence>
<name>A0A7R9BL01_9CRUS</name>
<dbReference type="Pfam" id="PF21183">
    <property type="entry name" value="HAT1_C"/>
    <property type="match status" value="1"/>
</dbReference>
<evidence type="ECO:0000256" key="2">
    <source>
        <dbReference type="ARBA" id="ARBA00010543"/>
    </source>
</evidence>
<keyword evidence="6" id="KW-0539">Nucleus</keyword>
<evidence type="ECO:0000313" key="12">
    <source>
        <dbReference type="EMBL" id="CAD7275783.1"/>
    </source>
</evidence>
<dbReference type="InterPro" id="IPR016181">
    <property type="entry name" value="Acyl_CoA_acyltransferase"/>
</dbReference>
<evidence type="ECO:0000256" key="8">
    <source>
        <dbReference type="ARBA" id="ARBA00048017"/>
    </source>
</evidence>
<dbReference type="OrthoDB" id="10253098at2759"/>
<dbReference type="GO" id="GO:0000781">
    <property type="term" value="C:chromosome, telomeric region"/>
    <property type="evidence" value="ECO:0007669"/>
    <property type="project" value="GOC"/>
</dbReference>
<keyword evidence="13" id="KW-1185">Reference proteome</keyword>
<dbReference type="Pfam" id="PF10394">
    <property type="entry name" value="Hat1_N"/>
    <property type="match status" value="1"/>
</dbReference>
<evidence type="ECO:0000256" key="6">
    <source>
        <dbReference type="ARBA" id="ARBA00023242"/>
    </source>
</evidence>
<keyword evidence="5" id="KW-0808">Transferase</keyword>
<evidence type="ECO:0000259" key="11">
    <source>
        <dbReference type="Pfam" id="PF21183"/>
    </source>
</evidence>
<feature type="domain" description="Histone acetyltransferase type B catalytic subunit C-terminal" evidence="11">
    <location>
        <begin position="573"/>
        <end position="624"/>
    </location>
</feature>
<dbReference type="GO" id="GO:0031509">
    <property type="term" value="P:subtelomeric heterochromatin formation"/>
    <property type="evidence" value="ECO:0007669"/>
    <property type="project" value="InterPro"/>
</dbReference>
<comment type="similarity">
    <text evidence="2">Belongs to the HAT1 family.</text>
</comment>
<evidence type="ECO:0000256" key="7">
    <source>
        <dbReference type="ARBA" id="ARBA00023315"/>
    </source>
</evidence>
<dbReference type="EMBL" id="OA882518">
    <property type="protein sequence ID" value="CAD7275783.1"/>
    <property type="molecule type" value="Genomic_DNA"/>
</dbReference>
<dbReference type="Proteomes" id="UP000678499">
    <property type="component" value="Unassembled WGS sequence"/>
</dbReference>